<sequence length="63" mass="7277">MTTALKNEIKELARLSVREALVEELMKARAGVLSFISIKEQKGIEKLYNRPSHRAVRTIRIRI</sequence>
<name>A0A1G2TE32_9BACT</name>
<protein>
    <submittedName>
        <fullName evidence="1">Uncharacterized protein</fullName>
    </submittedName>
</protein>
<comment type="caution">
    <text evidence="1">The sequence shown here is derived from an EMBL/GenBank/DDBJ whole genome shotgun (WGS) entry which is preliminary data.</text>
</comment>
<dbReference type="AlphaFoldDB" id="A0A1G2TE32"/>
<proteinExistence type="predicted"/>
<reference evidence="1 2" key="1">
    <citation type="journal article" date="2016" name="Nat. Commun.">
        <title>Thousands of microbial genomes shed light on interconnected biogeochemical processes in an aquifer system.</title>
        <authorList>
            <person name="Anantharaman K."/>
            <person name="Brown C.T."/>
            <person name="Hug L.A."/>
            <person name="Sharon I."/>
            <person name="Castelle C.J."/>
            <person name="Probst A.J."/>
            <person name="Thomas B.C."/>
            <person name="Singh A."/>
            <person name="Wilkins M.J."/>
            <person name="Karaoz U."/>
            <person name="Brodie E.L."/>
            <person name="Williams K.H."/>
            <person name="Hubbard S.S."/>
            <person name="Banfield J.F."/>
        </authorList>
    </citation>
    <scope>NUCLEOTIDE SEQUENCE [LARGE SCALE GENOMIC DNA]</scope>
</reference>
<evidence type="ECO:0000313" key="1">
    <source>
        <dbReference type="EMBL" id="OHA95547.1"/>
    </source>
</evidence>
<organism evidence="1 2">
    <name type="scientific">Candidatus Zambryskibacteria bacterium RIFCSPHIGHO2_02_FULL_43_14</name>
    <dbReference type="NCBI Taxonomy" id="1802748"/>
    <lineage>
        <taxon>Bacteria</taxon>
        <taxon>Candidatus Zambryskiibacteriota</taxon>
    </lineage>
</organism>
<dbReference type="Proteomes" id="UP000178175">
    <property type="component" value="Unassembled WGS sequence"/>
</dbReference>
<gene>
    <name evidence="1" type="ORF">A3C70_00785</name>
</gene>
<dbReference type="EMBL" id="MHVR01000023">
    <property type="protein sequence ID" value="OHA95547.1"/>
    <property type="molecule type" value="Genomic_DNA"/>
</dbReference>
<accession>A0A1G2TE32</accession>
<evidence type="ECO:0000313" key="2">
    <source>
        <dbReference type="Proteomes" id="UP000178175"/>
    </source>
</evidence>